<dbReference type="Proteomes" id="UP000052237">
    <property type="component" value="Unassembled WGS sequence"/>
</dbReference>
<name>A0A0S4S1W5_CAMHY</name>
<organism evidence="1 2">
    <name type="scientific">Campylobacter hyointestinalis subsp. hyointestinalis</name>
    <dbReference type="NCBI Taxonomy" id="91352"/>
    <lineage>
        <taxon>Bacteria</taxon>
        <taxon>Pseudomonadati</taxon>
        <taxon>Campylobacterota</taxon>
        <taxon>Epsilonproteobacteria</taxon>
        <taxon>Campylobacterales</taxon>
        <taxon>Campylobacteraceae</taxon>
        <taxon>Campylobacter</taxon>
    </lineage>
</organism>
<gene>
    <name evidence="1" type="ORF">ERS686654_01141</name>
</gene>
<accession>A0A0S4S1W5</accession>
<dbReference type="RefSeq" id="WP_059435147.1">
    <property type="nucleotide sequence ID" value="NZ_FAVB01000002.1"/>
</dbReference>
<sequence>MIDFGGSLGFTYFQNKKFLDRLFNLSWNIVEQKEFVDVGKAKFSDERLKFYYDIKNCINEQKSDVLLISSALQYIKKPYDLLNGLLTYNFEFISFGFGRTTFSINNKDTIKLQKLPPNIYKASYPCWFFSENNFLSFFKNRYESIEQFDALDGCTKDYSFWLYYVKN</sequence>
<dbReference type="AlphaFoldDB" id="A0A0S4S1W5"/>
<comment type="caution">
    <text evidence="1">The sequence shown here is derived from an EMBL/GenBank/DDBJ whole genome shotgun (WGS) entry which is preliminary data.</text>
</comment>
<dbReference type="NCBIfam" id="TIGR04325">
    <property type="entry name" value="MTase_LIC12133"/>
    <property type="match status" value="1"/>
</dbReference>
<protein>
    <recommendedName>
        <fullName evidence="3">Methyltransferase</fullName>
    </recommendedName>
</protein>
<dbReference type="InterPro" id="IPR027612">
    <property type="entry name" value="Put_MTase_LIC12133"/>
</dbReference>
<dbReference type="EMBL" id="FAVB01000002">
    <property type="protein sequence ID" value="CUU80042.1"/>
    <property type="molecule type" value="Genomic_DNA"/>
</dbReference>
<reference evidence="1 2" key="1">
    <citation type="submission" date="2015-11" db="EMBL/GenBank/DDBJ databases">
        <authorList>
            <consortium name="Pathogen Informatics"/>
        </authorList>
    </citation>
    <scope>NUCLEOTIDE SEQUENCE [LARGE SCALE GENOMIC DNA]</scope>
    <source>
        <strain evidence="1 2">006A-0059</strain>
    </source>
</reference>
<proteinExistence type="predicted"/>
<keyword evidence="2" id="KW-1185">Reference proteome</keyword>
<evidence type="ECO:0000313" key="2">
    <source>
        <dbReference type="Proteomes" id="UP000052237"/>
    </source>
</evidence>
<evidence type="ECO:0008006" key="3">
    <source>
        <dbReference type="Google" id="ProtNLM"/>
    </source>
</evidence>
<evidence type="ECO:0000313" key="1">
    <source>
        <dbReference type="EMBL" id="CUU80042.1"/>
    </source>
</evidence>